<keyword evidence="3" id="KW-0238">DNA-binding</keyword>
<accession>A0A7H0GM59</accession>
<dbReference type="InterPro" id="IPR050176">
    <property type="entry name" value="LTTR"/>
</dbReference>
<dbReference type="InterPro" id="IPR000847">
    <property type="entry name" value="LysR_HTH_N"/>
</dbReference>
<comment type="similarity">
    <text evidence="1">Belongs to the LysR transcriptional regulatory family.</text>
</comment>
<proteinExistence type="inferred from homology"/>
<dbReference type="Gene3D" id="3.40.190.10">
    <property type="entry name" value="Periplasmic binding protein-like II"/>
    <property type="match status" value="2"/>
</dbReference>
<sequence length="282" mass="31321">MSVRNLDIGQLRTFVAVAERESFTNAAEKVFRTQAAVSQQMQKLEEIVGCALFERAGRRKRLTTEGLRLLEYARRMVLLNDEAYRVVTTRESHQSVKIGACVDAVDTLLPSYLEICAENFPNLSIDVKVAQSRWLGSALRKGDIDLMLDIVPHADFEHLLLRTSPVAWIAGLRYRHQAGGSVPLILMDHACPFRSSMIEALADAGMPWHSAFQTSTLAGIRAALRAGLGITARTVEMLAPDVRVLDPQVHLPALPAMKFHLYWRSGAINDSAMKVLHLVAPR</sequence>
<keyword evidence="7" id="KW-1185">Reference proteome</keyword>
<evidence type="ECO:0000259" key="5">
    <source>
        <dbReference type="PROSITE" id="PS50931"/>
    </source>
</evidence>
<dbReference type="EMBL" id="CP060783">
    <property type="protein sequence ID" value="QNP49375.1"/>
    <property type="molecule type" value="Genomic_DNA"/>
</dbReference>
<dbReference type="InterPro" id="IPR036388">
    <property type="entry name" value="WH-like_DNA-bd_sf"/>
</dbReference>
<dbReference type="PRINTS" id="PR00039">
    <property type="entry name" value="HTHLYSR"/>
</dbReference>
<dbReference type="PANTHER" id="PTHR30579:SF7">
    <property type="entry name" value="HTH-TYPE TRANSCRIPTIONAL REGULATOR LRHA-RELATED"/>
    <property type="match status" value="1"/>
</dbReference>
<dbReference type="PROSITE" id="PS50931">
    <property type="entry name" value="HTH_LYSR"/>
    <property type="match status" value="1"/>
</dbReference>
<dbReference type="AlphaFoldDB" id="A0A7H0GM59"/>
<dbReference type="KEGG" id="daer:H9K75_04810"/>
<dbReference type="FunFam" id="1.10.10.10:FF:000001">
    <property type="entry name" value="LysR family transcriptional regulator"/>
    <property type="match status" value="1"/>
</dbReference>
<dbReference type="GO" id="GO:0003700">
    <property type="term" value="F:DNA-binding transcription factor activity"/>
    <property type="evidence" value="ECO:0007669"/>
    <property type="project" value="InterPro"/>
</dbReference>
<dbReference type="Pfam" id="PF00126">
    <property type="entry name" value="HTH_1"/>
    <property type="match status" value="1"/>
</dbReference>
<feature type="domain" description="HTH lysR-type" evidence="5">
    <location>
        <begin position="6"/>
        <end position="63"/>
    </location>
</feature>
<dbReference type="PANTHER" id="PTHR30579">
    <property type="entry name" value="TRANSCRIPTIONAL REGULATOR"/>
    <property type="match status" value="1"/>
</dbReference>
<evidence type="ECO:0000313" key="6">
    <source>
        <dbReference type="EMBL" id="QNP49375.1"/>
    </source>
</evidence>
<name>A0A7H0GM59_9BURK</name>
<dbReference type="GO" id="GO:0003677">
    <property type="term" value="F:DNA binding"/>
    <property type="evidence" value="ECO:0007669"/>
    <property type="project" value="UniProtKB-KW"/>
</dbReference>
<dbReference type="InterPro" id="IPR005119">
    <property type="entry name" value="LysR_subst-bd"/>
</dbReference>
<evidence type="ECO:0000256" key="4">
    <source>
        <dbReference type="ARBA" id="ARBA00023163"/>
    </source>
</evidence>
<dbReference type="SUPFAM" id="SSF46785">
    <property type="entry name" value="Winged helix' DNA-binding domain"/>
    <property type="match status" value="1"/>
</dbReference>
<evidence type="ECO:0000256" key="3">
    <source>
        <dbReference type="ARBA" id="ARBA00023125"/>
    </source>
</evidence>
<dbReference type="Gene3D" id="1.10.10.10">
    <property type="entry name" value="Winged helix-like DNA-binding domain superfamily/Winged helix DNA-binding domain"/>
    <property type="match status" value="1"/>
</dbReference>
<dbReference type="SUPFAM" id="SSF53850">
    <property type="entry name" value="Periplasmic binding protein-like II"/>
    <property type="match status" value="1"/>
</dbReference>
<dbReference type="RefSeq" id="WP_187724965.1">
    <property type="nucleotide sequence ID" value="NZ_CP060783.1"/>
</dbReference>
<protein>
    <submittedName>
        <fullName evidence="6">Transcriptional regulator LrhA</fullName>
    </submittedName>
</protein>
<organism evidence="6 7">
    <name type="scientific">Diaphorobacter aerolatus</name>
    <dbReference type="NCBI Taxonomy" id="1288495"/>
    <lineage>
        <taxon>Bacteria</taxon>
        <taxon>Pseudomonadati</taxon>
        <taxon>Pseudomonadota</taxon>
        <taxon>Betaproteobacteria</taxon>
        <taxon>Burkholderiales</taxon>
        <taxon>Comamonadaceae</taxon>
        <taxon>Diaphorobacter</taxon>
    </lineage>
</organism>
<evidence type="ECO:0000256" key="2">
    <source>
        <dbReference type="ARBA" id="ARBA00023015"/>
    </source>
</evidence>
<keyword evidence="2" id="KW-0805">Transcription regulation</keyword>
<evidence type="ECO:0000313" key="7">
    <source>
        <dbReference type="Proteomes" id="UP000516028"/>
    </source>
</evidence>
<reference evidence="6 7" key="1">
    <citation type="submission" date="2020-08" db="EMBL/GenBank/DDBJ databases">
        <title>Genome sequence of Diaphorobacter aerolatus KACC 16536T.</title>
        <authorList>
            <person name="Hyun D.-W."/>
            <person name="Bae J.-W."/>
        </authorList>
    </citation>
    <scope>NUCLEOTIDE SEQUENCE [LARGE SCALE GENOMIC DNA]</scope>
    <source>
        <strain evidence="6 7">KACC 16536</strain>
    </source>
</reference>
<keyword evidence="4" id="KW-0804">Transcription</keyword>
<dbReference type="Pfam" id="PF03466">
    <property type="entry name" value="LysR_substrate"/>
    <property type="match status" value="1"/>
</dbReference>
<dbReference type="Proteomes" id="UP000516028">
    <property type="component" value="Chromosome"/>
</dbReference>
<evidence type="ECO:0000256" key="1">
    <source>
        <dbReference type="ARBA" id="ARBA00009437"/>
    </source>
</evidence>
<gene>
    <name evidence="6" type="primary">lrhA</name>
    <name evidence="6" type="ORF">H9K75_04810</name>
</gene>
<dbReference type="InterPro" id="IPR036390">
    <property type="entry name" value="WH_DNA-bd_sf"/>
</dbReference>